<name>A0A2Z3L7C2_9BACT</name>
<dbReference type="KEGG" id="cher:DK880_00019"/>
<dbReference type="OrthoDB" id="982071at2"/>
<keyword evidence="1" id="KW-0732">Signal</keyword>
<dbReference type="RefSeq" id="WP_109996827.1">
    <property type="nucleotide sequence ID" value="NZ_CP029619.1"/>
</dbReference>
<dbReference type="EMBL" id="CP029619">
    <property type="protein sequence ID" value="AWN81361.1"/>
    <property type="molecule type" value="Genomic_DNA"/>
</dbReference>
<keyword evidence="3" id="KW-1185">Reference proteome</keyword>
<reference evidence="2 3" key="1">
    <citation type="submission" date="2018-05" db="EMBL/GenBank/DDBJ databases">
        <title>Candidatus Cardinium hertigii Genome Assembly.</title>
        <authorList>
            <person name="Showmaker K.C."/>
            <person name="Walden K.O."/>
            <person name="Fields C.J."/>
            <person name="Lambert K.N."/>
            <person name="Hudson M.E."/>
        </authorList>
    </citation>
    <scope>NUCLEOTIDE SEQUENCE [LARGE SCALE GENOMIC DNA]</scope>
    <source>
        <strain evidence="3">cHgTN10</strain>
    </source>
</reference>
<sequence length="279" mass="31629" precursor="true">MKKKAWYWFVFCLALQGAVATPSVATTQKPVISVAQMNKASDTYQPIIEQRYFVFVLELLKKDWLHQSGKSSLGMERWSWRDFMRWPTPSLLYAVRIKKSRFAIGGGIGFSTLQYSFKSDKKENFTLRKKGKNNTEYGAIDSEDLGGDNWGLIQPSAVKYSQWNVSYMDFLLGMRFNSVLEQSREGVHVWLGGKLGVRLASATTIGYEAHDAISSLYRDNDFNLNRFAFSGQIGIGYRFVGLIGSYTFTPLFSDGVLRERDSTTCGAIKPYSVSFYLTC</sequence>
<feature type="signal peptide" evidence="1">
    <location>
        <begin position="1"/>
        <end position="20"/>
    </location>
</feature>
<evidence type="ECO:0000313" key="2">
    <source>
        <dbReference type="EMBL" id="AWN81361.1"/>
    </source>
</evidence>
<evidence type="ECO:0000256" key="1">
    <source>
        <dbReference type="SAM" id="SignalP"/>
    </source>
</evidence>
<dbReference type="AlphaFoldDB" id="A0A2Z3L7C2"/>
<gene>
    <name evidence="2" type="ORF">DK880_00019</name>
</gene>
<feature type="chain" id="PRO_5016436943" description="Outer membrane protein beta-barrel domain-containing protein" evidence="1">
    <location>
        <begin position="21"/>
        <end position="279"/>
    </location>
</feature>
<organism evidence="2 3">
    <name type="scientific">Candidatus Cardinium hertigii</name>
    <dbReference type="NCBI Taxonomy" id="247481"/>
    <lineage>
        <taxon>Bacteria</taxon>
        <taxon>Pseudomonadati</taxon>
        <taxon>Bacteroidota</taxon>
        <taxon>Cytophagia</taxon>
        <taxon>Cytophagales</taxon>
        <taxon>Amoebophilaceae</taxon>
        <taxon>Candidatus Cardinium</taxon>
    </lineage>
</organism>
<evidence type="ECO:0000313" key="3">
    <source>
        <dbReference type="Proteomes" id="UP000245872"/>
    </source>
</evidence>
<evidence type="ECO:0008006" key="4">
    <source>
        <dbReference type="Google" id="ProtNLM"/>
    </source>
</evidence>
<protein>
    <recommendedName>
        <fullName evidence="4">Outer membrane protein beta-barrel domain-containing protein</fullName>
    </recommendedName>
</protein>
<proteinExistence type="predicted"/>
<accession>A0A2Z3L7C2</accession>
<dbReference type="Proteomes" id="UP000245872">
    <property type="component" value="Chromosome"/>
</dbReference>